<evidence type="ECO:0000256" key="1">
    <source>
        <dbReference type="ARBA" id="ARBA00004319"/>
    </source>
</evidence>
<comment type="similarity">
    <text evidence="2">Belongs to the SIL1 family.</text>
</comment>
<keyword evidence="8" id="KW-0653">Protein transport</keyword>
<keyword evidence="6" id="KW-0732">Signal</keyword>
<comment type="caution">
    <text evidence="11">The sequence shown here is derived from an EMBL/GenBank/DDBJ whole genome shotgun (WGS) entry which is preliminary data.</text>
</comment>
<evidence type="ECO:0000256" key="3">
    <source>
        <dbReference type="ARBA" id="ARBA00011799"/>
    </source>
</evidence>
<dbReference type="InterPro" id="IPR011989">
    <property type="entry name" value="ARM-like"/>
</dbReference>
<comment type="subunit">
    <text evidence="3">Interacts with KAR2.</text>
</comment>
<evidence type="ECO:0000256" key="10">
    <source>
        <dbReference type="ARBA" id="ARBA00023180"/>
    </source>
</evidence>
<protein>
    <recommendedName>
        <fullName evidence="4">Nucleotide exchange factor SIL1</fullName>
    </recommendedName>
</protein>
<evidence type="ECO:0000256" key="5">
    <source>
        <dbReference type="ARBA" id="ARBA00022448"/>
    </source>
</evidence>
<keyword evidence="5" id="KW-0813">Transport</keyword>
<gene>
    <name evidence="11" type="ORF">KUTeg_005365</name>
</gene>
<evidence type="ECO:0000256" key="6">
    <source>
        <dbReference type="ARBA" id="ARBA00022729"/>
    </source>
</evidence>
<keyword evidence="7" id="KW-0256">Endoplasmic reticulum</keyword>
<dbReference type="Gene3D" id="1.25.10.10">
    <property type="entry name" value="Leucine-rich Repeat Variant"/>
    <property type="match status" value="1"/>
</dbReference>
<evidence type="ECO:0000313" key="12">
    <source>
        <dbReference type="Proteomes" id="UP001217089"/>
    </source>
</evidence>
<evidence type="ECO:0000256" key="7">
    <source>
        <dbReference type="ARBA" id="ARBA00022824"/>
    </source>
</evidence>
<dbReference type="EMBL" id="JARBDR010000246">
    <property type="protein sequence ID" value="KAJ8317461.1"/>
    <property type="molecule type" value="Genomic_DNA"/>
</dbReference>
<keyword evidence="12" id="KW-1185">Reference proteome</keyword>
<comment type="subcellular location">
    <subcellularLocation>
        <location evidence="1">Endoplasmic reticulum lumen</location>
    </subcellularLocation>
</comment>
<evidence type="ECO:0000256" key="8">
    <source>
        <dbReference type="ARBA" id="ARBA00022927"/>
    </source>
</evidence>
<dbReference type="PANTHER" id="PTHR19316">
    <property type="entry name" value="PROTEIN FOLDING REGULATOR"/>
    <property type="match status" value="1"/>
</dbReference>
<keyword evidence="10" id="KW-0325">Glycoprotein</keyword>
<dbReference type="Pfam" id="PF16782">
    <property type="entry name" value="SIL1"/>
    <property type="match status" value="1"/>
</dbReference>
<name>A0ABQ9FL77_TEGGR</name>
<dbReference type="SUPFAM" id="SSF48371">
    <property type="entry name" value="ARM repeat"/>
    <property type="match status" value="1"/>
</dbReference>
<dbReference type="PANTHER" id="PTHR19316:SF35">
    <property type="entry name" value="NUCLEOTIDE EXCHANGE FACTOR SIL1"/>
    <property type="match status" value="1"/>
</dbReference>
<evidence type="ECO:0000256" key="2">
    <source>
        <dbReference type="ARBA" id="ARBA00010588"/>
    </source>
</evidence>
<proteinExistence type="inferred from homology"/>
<evidence type="ECO:0000256" key="4">
    <source>
        <dbReference type="ARBA" id="ARBA00015352"/>
    </source>
</evidence>
<dbReference type="InterPro" id="IPR016024">
    <property type="entry name" value="ARM-type_fold"/>
</dbReference>
<sequence>MCFIQQKSGKRYSLRAEEIKHKYKSYKELKEDFADMNVALKTDTEIIADLIKKLNDSNSDKAAKLVLLEDLEYYLHQIDNAQLFCDNGGMSLLMKGLNDTDDDIKQKSAFVLGSALQSNPKVQIFAIESGVMQQLIRILSIDPNKETRKKLLYAVSSMIRHFPFAQQKFLELGGMSALVTLFGDSEDNSLKIKVITLLTDLYIEKTIAVSDTENSEKKKQYQQ</sequence>
<dbReference type="InterPro" id="IPR031884">
    <property type="entry name" value="Sil1_fungi"/>
</dbReference>
<reference evidence="11 12" key="1">
    <citation type="submission" date="2022-12" db="EMBL/GenBank/DDBJ databases">
        <title>Chromosome-level genome of Tegillarca granosa.</title>
        <authorList>
            <person name="Kim J."/>
        </authorList>
    </citation>
    <scope>NUCLEOTIDE SEQUENCE [LARGE SCALE GENOMIC DNA]</scope>
    <source>
        <strain evidence="11">Teg-2019</strain>
        <tissue evidence="11">Adductor muscle</tissue>
    </source>
</reference>
<organism evidence="11 12">
    <name type="scientific">Tegillarca granosa</name>
    <name type="common">Malaysian cockle</name>
    <name type="synonym">Anadara granosa</name>
    <dbReference type="NCBI Taxonomy" id="220873"/>
    <lineage>
        <taxon>Eukaryota</taxon>
        <taxon>Metazoa</taxon>
        <taxon>Spiralia</taxon>
        <taxon>Lophotrochozoa</taxon>
        <taxon>Mollusca</taxon>
        <taxon>Bivalvia</taxon>
        <taxon>Autobranchia</taxon>
        <taxon>Pteriomorphia</taxon>
        <taxon>Arcoida</taxon>
        <taxon>Arcoidea</taxon>
        <taxon>Arcidae</taxon>
        <taxon>Tegillarca</taxon>
    </lineage>
</organism>
<dbReference type="Proteomes" id="UP001217089">
    <property type="component" value="Unassembled WGS sequence"/>
</dbReference>
<keyword evidence="9" id="KW-0811">Translocation</keyword>
<evidence type="ECO:0000313" key="11">
    <source>
        <dbReference type="EMBL" id="KAJ8317461.1"/>
    </source>
</evidence>
<evidence type="ECO:0000256" key="9">
    <source>
        <dbReference type="ARBA" id="ARBA00023010"/>
    </source>
</evidence>
<accession>A0ABQ9FL77</accession>
<dbReference type="InterPro" id="IPR050693">
    <property type="entry name" value="Hsp70_NEF-Inhibitors"/>
</dbReference>